<dbReference type="SUPFAM" id="SSF56300">
    <property type="entry name" value="Metallo-dependent phosphatases"/>
    <property type="match status" value="1"/>
</dbReference>
<dbReference type="InterPro" id="IPR039331">
    <property type="entry name" value="PAPs-like"/>
</dbReference>
<dbReference type="AlphaFoldDB" id="A0A6G1LMZ9"/>
<gene>
    <name evidence="4" type="ORF">EJ03DRAFT_332782</name>
</gene>
<dbReference type="PANTHER" id="PTHR22953">
    <property type="entry name" value="ACID PHOSPHATASE RELATED"/>
    <property type="match status" value="1"/>
</dbReference>
<feature type="domain" description="Purple acid phosphatase N-terminal" evidence="3">
    <location>
        <begin position="85"/>
        <end position="178"/>
    </location>
</feature>
<dbReference type="Pfam" id="PF16656">
    <property type="entry name" value="Pur_ac_phosph_N"/>
    <property type="match status" value="1"/>
</dbReference>
<dbReference type="InterPro" id="IPR014390">
    <property type="entry name" value="Acid_Pase_Asper"/>
</dbReference>
<proteinExistence type="predicted"/>
<dbReference type="GO" id="GO:0046872">
    <property type="term" value="F:metal ion binding"/>
    <property type="evidence" value="ECO:0007669"/>
    <property type="project" value="InterPro"/>
</dbReference>
<sequence length="446" mass="48328">MNTITDLWLYGALCFITSIITTLAAPTDSKRDVDTRYPYTGPQIPVGDWVDSTVNGNGKGFIRLTEPPAVPPAPPPNSINVISLAFIPDGMAIHFQNALGLDGPPTVHWGAQPDQLCHTTRGYSTTYDRTPPCSLAVTTMCSQFFHNVLLRGLKPGTTYYYSIPASNGTTPSPTLKFTMAPATESAEGFSLAILADMGYINARDTHKHLAKAVDDGIAFAWHGGDISYADNWSNGVLSCDPSITWAVCYNGSDSMLFNTPPAKFTPDYNIPVPDGQNPNQGGPYGGDASPLYETNWDIWQQWLNPVTMRVPYMVLPGNHEASCSEGDGFGNGTNNTMTAYLDNGVANGTAEKSALTYYSCPPSQRNFTAYQHRFRMPGPESGGVGNFWYSFDHGNAHFISLDAETDIPNSLENPFLRDLTGNETRPTANETTVTEDIVGADGFAAR</sequence>
<reference evidence="4" key="1">
    <citation type="journal article" date="2020" name="Stud. Mycol.">
        <title>101 Dothideomycetes genomes: a test case for predicting lifestyles and emergence of pathogens.</title>
        <authorList>
            <person name="Haridas S."/>
            <person name="Albert R."/>
            <person name="Binder M."/>
            <person name="Bloem J."/>
            <person name="Labutti K."/>
            <person name="Salamov A."/>
            <person name="Andreopoulos B."/>
            <person name="Baker S."/>
            <person name="Barry K."/>
            <person name="Bills G."/>
            <person name="Bluhm B."/>
            <person name="Cannon C."/>
            <person name="Castanera R."/>
            <person name="Culley D."/>
            <person name="Daum C."/>
            <person name="Ezra D."/>
            <person name="Gonzalez J."/>
            <person name="Henrissat B."/>
            <person name="Kuo A."/>
            <person name="Liang C."/>
            <person name="Lipzen A."/>
            <person name="Lutzoni F."/>
            <person name="Magnuson J."/>
            <person name="Mondo S."/>
            <person name="Nolan M."/>
            <person name="Ohm R."/>
            <person name="Pangilinan J."/>
            <person name="Park H.-J."/>
            <person name="Ramirez L."/>
            <person name="Alfaro M."/>
            <person name="Sun H."/>
            <person name="Tritt A."/>
            <person name="Yoshinaga Y."/>
            <person name="Zwiers L.-H."/>
            <person name="Turgeon B."/>
            <person name="Goodwin S."/>
            <person name="Spatafora J."/>
            <person name="Crous P."/>
            <person name="Grigoriev I."/>
        </authorList>
    </citation>
    <scope>NUCLEOTIDE SEQUENCE</scope>
    <source>
        <strain evidence="4">CBS 116005</strain>
    </source>
</reference>
<dbReference type="EMBL" id="ML995808">
    <property type="protein sequence ID" value="KAF2774321.1"/>
    <property type="molecule type" value="Genomic_DNA"/>
</dbReference>
<keyword evidence="2" id="KW-1133">Transmembrane helix</keyword>
<keyword evidence="2" id="KW-0472">Membrane</keyword>
<dbReference type="PIRSF" id="PIRSF000900">
    <property type="entry name" value="Acid_Ptase_Asper"/>
    <property type="match status" value="1"/>
</dbReference>
<protein>
    <submittedName>
        <fullName evidence="4">Metallo-dependent phosphatase</fullName>
    </submittedName>
</protein>
<dbReference type="Proteomes" id="UP000799436">
    <property type="component" value="Unassembled WGS sequence"/>
</dbReference>
<dbReference type="InterPro" id="IPR029052">
    <property type="entry name" value="Metallo-depent_PP-like"/>
</dbReference>
<evidence type="ECO:0000313" key="4">
    <source>
        <dbReference type="EMBL" id="KAF2774321.1"/>
    </source>
</evidence>
<dbReference type="GO" id="GO:0003993">
    <property type="term" value="F:acid phosphatase activity"/>
    <property type="evidence" value="ECO:0007669"/>
    <property type="project" value="InterPro"/>
</dbReference>
<dbReference type="InterPro" id="IPR015914">
    <property type="entry name" value="PAPs_N"/>
</dbReference>
<evidence type="ECO:0000259" key="3">
    <source>
        <dbReference type="Pfam" id="PF16656"/>
    </source>
</evidence>
<dbReference type="InterPro" id="IPR008963">
    <property type="entry name" value="Purple_acid_Pase-like_N"/>
</dbReference>
<evidence type="ECO:0000256" key="2">
    <source>
        <dbReference type="SAM" id="Phobius"/>
    </source>
</evidence>
<keyword evidence="1" id="KW-0732">Signal</keyword>
<dbReference type="Gene3D" id="3.60.21.10">
    <property type="match status" value="1"/>
</dbReference>
<evidence type="ECO:0000256" key="1">
    <source>
        <dbReference type="ARBA" id="ARBA00022729"/>
    </source>
</evidence>
<keyword evidence="5" id="KW-1185">Reference proteome</keyword>
<dbReference type="Gene3D" id="2.60.40.380">
    <property type="entry name" value="Purple acid phosphatase-like, N-terminal"/>
    <property type="match status" value="1"/>
</dbReference>
<name>A0A6G1LMZ9_9PEZI</name>
<dbReference type="PANTHER" id="PTHR22953:SF153">
    <property type="entry name" value="PURPLE ACID PHOSPHATASE"/>
    <property type="match status" value="1"/>
</dbReference>
<evidence type="ECO:0000313" key="5">
    <source>
        <dbReference type="Proteomes" id="UP000799436"/>
    </source>
</evidence>
<dbReference type="SUPFAM" id="SSF49363">
    <property type="entry name" value="Purple acid phosphatase, N-terminal domain"/>
    <property type="match status" value="1"/>
</dbReference>
<dbReference type="OrthoDB" id="45007at2759"/>
<feature type="transmembrane region" description="Helical" evidence="2">
    <location>
        <begin position="7"/>
        <end position="25"/>
    </location>
</feature>
<organism evidence="4 5">
    <name type="scientific">Teratosphaeria nubilosa</name>
    <dbReference type="NCBI Taxonomy" id="161662"/>
    <lineage>
        <taxon>Eukaryota</taxon>
        <taxon>Fungi</taxon>
        <taxon>Dikarya</taxon>
        <taxon>Ascomycota</taxon>
        <taxon>Pezizomycotina</taxon>
        <taxon>Dothideomycetes</taxon>
        <taxon>Dothideomycetidae</taxon>
        <taxon>Mycosphaerellales</taxon>
        <taxon>Teratosphaeriaceae</taxon>
        <taxon>Teratosphaeria</taxon>
    </lineage>
</organism>
<keyword evidence="2" id="KW-0812">Transmembrane</keyword>
<accession>A0A6G1LMZ9</accession>